<feature type="signal peptide" evidence="1">
    <location>
        <begin position="1"/>
        <end position="18"/>
    </location>
</feature>
<dbReference type="EMBL" id="JAAALK010000282">
    <property type="protein sequence ID" value="KAG8079060.1"/>
    <property type="molecule type" value="Genomic_DNA"/>
</dbReference>
<accession>A0A8J5TBE0</accession>
<sequence length="140" mass="15275">MTVLPLFCLYIVIHTSDQTATTDRKRQRSLLADAANTTQDAFDAQTRVYAIAVEHEASAARQRVVLGAPDDNIVLPYGDLRDRNTYFALWRPYGRATAPSGGGSRQQVAERLKAARGSGRQATEQLKGLRVAWGAPGDGM</sequence>
<proteinExistence type="predicted"/>
<evidence type="ECO:0000256" key="1">
    <source>
        <dbReference type="SAM" id="SignalP"/>
    </source>
</evidence>
<gene>
    <name evidence="2" type="ORF">GUJ93_ZPchr0007g5479</name>
</gene>
<name>A0A8J5TBE0_ZIZPA</name>
<organism evidence="2 3">
    <name type="scientific">Zizania palustris</name>
    <name type="common">Northern wild rice</name>
    <dbReference type="NCBI Taxonomy" id="103762"/>
    <lineage>
        <taxon>Eukaryota</taxon>
        <taxon>Viridiplantae</taxon>
        <taxon>Streptophyta</taxon>
        <taxon>Embryophyta</taxon>
        <taxon>Tracheophyta</taxon>
        <taxon>Spermatophyta</taxon>
        <taxon>Magnoliopsida</taxon>
        <taxon>Liliopsida</taxon>
        <taxon>Poales</taxon>
        <taxon>Poaceae</taxon>
        <taxon>BOP clade</taxon>
        <taxon>Oryzoideae</taxon>
        <taxon>Oryzeae</taxon>
        <taxon>Zizaniinae</taxon>
        <taxon>Zizania</taxon>
    </lineage>
</organism>
<keyword evidence="3" id="KW-1185">Reference proteome</keyword>
<dbReference type="Proteomes" id="UP000729402">
    <property type="component" value="Unassembled WGS sequence"/>
</dbReference>
<reference evidence="2" key="2">
    <citation type="submission" date="2021-02" db="EMBL/GenBank/DDBJ databases">
        <authorList>
            <person name="Kimball J.A."/>
            <person name="Haas M.W."/>
            <person name="Macchietto M."/>
            <person name="Kono T."/>
            <person name="Duquette J."/>
            <person name="Shao M."/>
        </authorList>
    </citation>
    <scope>NUCLEOTIDE SEQUENCE</scope>
    <source>
        <tissue evidence="2">Fresh leaf tissue</tissue>
    </source>
</reference>
<feature type="chain" id="PRO_5035283120" evidence="1">
    <location>
        <begin position="19"/>
        <end position="140"/>
    </location>
</feature>
<reference evidence="2" key="1">
    <citation type="journal article" date="2021" name="bioRxiv">
        <title>Whole Genome Assembly and Annotation of Northern Wild Rice, Zizania palustris L., Supports a Whole Genome Duplication in the Zizania Genus.</title>
        <authorList>
            <person name="Haas M."/>
            <person name="Kono T."/>
            <person name="Macchietto M."/>
            <person name="Millas R."/>
            <person name="McGilp L."/>
            <person name="Shao M."/>
            <person name="Duquette J."/>
            <person name="Hirsch C.N."/>
            <person name="Kimball J."/>
        </authorList>
    </citation>
    <scope>NUCLEOTIDE SEQUENCE</scope>
    <source>
        <tissue evidence="2">Fresh leaf tissue</tissue>
    </source>
</reference>
<evidence type="ECO:0000313" key="3">
    <source>
        <dbReference type="Proteomes" id="UP000729402"/>
    </source>
</evidence>
<dbReference type="AlphaFoldDB" id="A0A8J5TBE0"/>
<keyword evidence="1" id="KW-0732">Signal</keyword>
<protein>
    <submittedName>
        <fullName evidence="2">Uncharacterized protein</fullName>
    </submittedName>
</protein>
<comment type="caution">
    <text evidence="2">The sequence shown here is derived from an EMBL/GenBank/DDBJ whole genome shotgun (WGS) entry which is preliminary data.</text>
</comment>
<evidence type="ECO:0000313" key="2">
    <source>
        <dbReference type="EMBL" id="KAG8079060.1"/>
    </source>
</evidence>